<name>A0A3N4HSL4_ASCIM</name>
<accession>A0A3N4HSL4</accession>
<feature type="compositionally biased region" description="Polar residues" evidence="1">
    <location>
        <begin position="44"/>
        <end position="63"/>
    </location>
</feature>
<feature type="compositionally biased region" description="Polar residues" evidence="1">
    <location>
        <begin position="20"/>
        <end position="35"/>
    </location>
</feature>
<dbReference type="Proteomes" id="UP000275078">
    <property type="component" value="Unassembled WGS sequence"/>
</dbReference>
<protein>
    <submittedName>
        <fullName evidence="2">Uncharacterized protein</fullName>
    </submittedName>
</protein>
<evidence type="ECO:0000313" key="2">
    <source>
        <dbReference type="EMBL" id="RPA75488.1"/>
    </source>
</evidence>
<keyword evidence="3" id="KW-1185">Reference proteome</keyword>
<evidence type="ECO:0000313" key="3">
    <source>
        <dbReference type="Proteomes" id="UP000275078"/>
    </source>
</evidence>
<feature type="region of interest" description="Disordered" evidence="1">
    <location>
        <begin position="19"/>
        <end position="106"/>
    </location>
</feature>
<evidence type="ECO:0000256" key="1">
    <source>
        <dbReference type="SAM" id="MobiDB-lite"/>
    </source>
</evidence>
<feature type="compositionally biased region" description="Low complexity" evidence="1">
    <location>
        <begin position="85"/>
        <end position="97"/>
    </location>
</feature>
<proteinExistence type="predicted"/>
<sequence>MQIQLECLYRMMQFRLHCSPSKNDAPRNQSKSWRTQPMEHTRSENIQNLSNDIQRNKPPNNELTQHEKHTPKTPKPNLTHPPSFSPYNPTSPINPSNSPNPPASTPTSLPISLLCSSISLTSLRFSSCTFSTSSASFGCASRKRGVRCACIICCGERSEGLDGWGLLVDG</sequence>
<organism evidence="2 3">
    <name type="scientific">Ascobolus immersus RN42</name>
    <dbReference type="NCBI Taxonomy" id="1160509"/>
    <lineage>
        <taxon>Eukaryota</taxon>
        <taxon>Fungi</taxon>
        <taxon>Dikarya</taxon>
        <taxon>Ascomycota</taxon>
        <taxon>Pezizomycotina</taxon>
        <taxon>Pezizomycetes</taxon>
        <taxon>Pezizales</taxon>
        <taxon>Ascobolaceae</taxon>
        <taxon>Ascobolus</taxon>
    </lineage>
</organism>
<reference evidence="2 3" key="1">
    <citation type="journal article" date="2018" name="Nat. Ecol. Evol.">
        <title>Pezizomycetes genomes reveal the molecular basis of ectomycorrhizal truffle lifestyle.</title>
        <authorList>
            <person name="Murat C."/>
            <person name="Payen T."/>
            <person name="Noel B."/>
            <person name="Kuo A."/>
            <person name="Morin E."/>
            <person name="Chen J."/>
            <person name="Kohler A."/>
            <person name="Krizsan K."/>
            <person name="Balestrini R."/>
            <person name="Da Silva C."/>
            <person name="Montanini B."/>
            <person name="Hainaut M."/>
            <person name="Levati E."/>
            <person name="Barry K.W."/>
            <person name="Belfiori B."/>
            <person name="Cichocki N."/>
            <person name="Clum A."/>
            <person name="Dockter R.B."/>
            <person name="Fauchery L."/>
            <person name="Guy J."/>
            <person name="Iotti M."/>
            <person name="Le Tacon F."/>
            <person name="Lindquist E.A."/>
            <person name="Lipzen A."/>
            <person name="Malagnac F."/>
            <person name="Mello A."/>
            <person name="Molinier V."/>
            <person name="Miyauchi S."/>
            <person name="Poulain J."/>
            <person name="Riccioni C."/>
            <person name="Rubini A."/>
            <person name="Sitrit Y."/>
            <person name="Splivallo R."/>
            <person name="Traeger S."/>
            <person name="Wang M."/>
            <person name="Zifcakova L."/>
            <person name="Wipf D."/>
            <person name="Zambonelli A."/>
            <person name="Paolocci F."/>
            <person name="Nowrousian M."/>
            <person name="Ottonello S."/>
            <person name="Baldrian P."/>
            <person name="Spatafora J.W."/>
            <person name="Henrissat B."/>
            <person name="Nagy L.G."/>
            <person name="Aury J.M."/>
            <person name="Wincker P."/>
            <person name="Grigoriev I.V."/>
            <person name="Bonfante P."/>
            <person name="Martin F.M."/>
        </authorList>
    </citation>
    <scope>NUCLEOTIDE SEQUENCE [LARGE SCALE GENOMIC DNA]</scope>
    <source>
        <strain evidence="2 3">RN42</strain>
    </source>
</reference>
<gene>
    <name evidence="2" type="ORF">BJ508DRAFT_18525</name>
</gene>
<dbReference type="AlphaFoldDB" id="A0A3N4HSL4"/>
<dbReference type="EMBL" id="ML119762">
    <property type="protein sequence ID" value="RPA75488.1"/>
    <property type="molecule type" value="Genomic_DNA"/>
</dbReference>